<reference evidence="2 3" key="1">
    <citation type="submission" date="2022-10" db="EMBL/GenBank/DDBJ databases">
        <title>Sphingomonas sp.</title>
        <authorList>
            <person name="Jin C."/>
        </authorList>
    </citation>
    <scope>NUCLEOTIDE SEQUENCE [LARGE SCALE GENOMIC DNA]</scope>
    <source>
        <strain evidence="2 3">BN140010</strain>
    </source>
</reference>
<accession>A0ABT3JEN4</accession>
<gene>
    <name evidence="2" type="ORF">OMW55_06165</name>
</gene>
<keyword evidence="3" id="KW-1185">Reference proteome</keyword>
<dbReference type="InterPro" id="IPR050767">
    <property type="entry name" value="Sel1_AlgK"/>
</dbReference>
<dbReference type="PROSITE" id="PS51724">
    <property type="entry name" value="SPOR"/>
    <property type="match status" value="1"/>
</dbReference>
<organism evidence="2 3">
    <name type="scientific">Sphingomonas arvum</name>
    <dbReference type="NCBI Taxonomy" id="2992113"/>
    <lineage>
        <taxon>Bacteria</taxon>
        <taxon>Pseudomonadati</taxon>
        <taxon>Pseudomonadota</taxon>
        <taxon>Alphaproteobacteria</taxon>
        <taxon>Sphingomonadales</taxon>
        <taxon>Sphingomonadaceae</taxon>
        <taxon>Sphingomonas</taxon>
    </lineage>
</organism>
<proteinExistence type="predicted"/>
<sequence>MTAFLIALWLSATVSAEVEQQYRQAEAIRAVQPVRARGLYERAARAGHSGAAAALGMLMFRDGNRTGALRWLKLAADQGEARGLLLYGTALFNGDGVPVNRTQGFAMVTRAAAGGLSEAIGTRDEMELVMGAAEIAAAKRLASAVDPALPSSTAIMDVKTTRPSGAWQVQLGAFRQPGGAQALFGRLAPQLPGKQASYVPLGSLTRLLVGPFGSKEEAQATCRALGARQACFPVAAK</sequence>
<dbReference type="InterPro" id="IPR036680">
    <property type="entry name" value="SPOR-like_sf"/>
</dbReference>
<comment type="caution">
    <text evidence="2">The sequence shown here is derived from an EMBL/GenBank/DDBJ whole genome shotgun (WGS) entry which is preliminary data.</text>
</comment>
<dbReference type="Proteomes" id="UP001526246">
    <property type="component" value="Unassembled WGS sequence"/>
</dbReference>
<dbReference type="InterPro" id="IPR007730">
    <property type="entry name" value="SPOR-like_dom"/>
</dbReference>
<protein>
    <submittedName>
        <fullName evidence="2">SPOR domain-containing protein</fullName>
    </submittedName>
</protein>
<dbReference type="InterPro" id="IPR006597">
    <property type="entry name" value="Sel1-like"/>
</dbReference>
<dbReference type="EMBL" id="JAPDOB010000001">
    <property type="protein sequence ID" value="MCW3797389.1"/>
    <property type="molecule type" value="Genomic_DNA"/>
</dbReference>
<evidence type="ECO:0000259" key="1">
    <source>
        <dbReference type="PROSITE" id="PS51724"/>
    </source>
</evidence>
<dbReference type="Gene3D" id="1.25.40.10">
    <property type="entry name" value="Tetratricopeptide repeat domain"/>
    <property type="match status" value="1"/>
</dbReference>
<dbReference type="PANTHER" id="PTHR11102">
    <property type="entry name" value="SEL-1-LIKE PROTEIN"/>
    <property type="match status" value="1"/>
</dbReference>
<evidence type="ECO:0000313" key="3">
    <source>
        <dbReference type="Proteomes" id="UP001526246"/>
    </source>
</evidence>
<dbReference type="SUPFAM" id="SSF81901">
    <property type="entry name" value="HCP-like"/>
    <property type="match status" value="1"/>
</dbReference>
<feature type="domain" description="SPOR" evidence="1">
    <location>
        <begin position="161"/>
        <end position="237"/>
    </location>
</feature>
<dbReference type="Pfam" id="PF08238">
    <property type="entry name" value="Sel1"/>
    <property type="match status" value="3"/>
</dbReference>
<dbReference type="SUPFAM" id="SSF110997">
    <property type="entry name" value="Sporulation related repeat"/>
    <property type="match status" value="1"/>
</dbReference>
<dbReference type="Pfam" id="PF05036">
    <property type="entry name" value="SPOR"/>
    <property type="match status" value="1"/>
</dbReference>
<dbReference type="Gene3D" id="3.30.70.1070">
    <property type="entry name" value="Sporulation related repeat"/>
    <property type="match status" value="1"/>
</dbReference>
<dbReference type="SMART" id="SM00671">
    <property type="entry name" value="SEL1"/>
    <property type="match status" value="2"/>
</dbReference>
<dbReference type="PANTHER" id="PTHR11102:SF160">
    <property type="entry name" value="ERAD-ASSOCIATED E3 UBIQUITIN-PROTEIN LIGASE COMPONENT HRD3"/>
    <property type="match status" value="1"/>
</dbReference>
<evidence type="ECO:0000313" key="2">
    <source>
        <dbReference type="EMBL" id="MCW3797389.1"/>
    </source>
</evidence>
<dbReference type="RefSeq" id="WP_264881614.1">
    <property type="nucleotide sequence ID" value="NZ_JAPDOB010000001.1"/>
</dbReference>
<name>A0ABT3JEN4_9SPHN</name>
<dbReference type="InterPro" id="IPR011990">
    <property type="entry name" value="TPR-like_helical_dom_sf"/>
</dbReference>